<dbReference type="Proteomes" id="UP000789525">
    <property type="component" value="Unassembled WGS sequence"/>
</dbReference>
<proteinExistence type="predicted"/>
<evidence type="ECO:0000313" key="2">
    <source>
        <dbReference type="Proteomes" id="UP000789525"/>
    </source>
</evidence>
<accession>A0ACA9QTD8</accession>
<sequence length="160" mass="18094">MARSLEAQLYFHSINWSTIAVVQDTEDEVYQFLNEDPYSPTALEWDEDFPTGVFPISARCYSPRCDGKGCYSRTCVNYVRSAEEPLPPLSDLDSKEGSIPGADSADVVAPTLPQDRTWAGSVPKEILESVGKEEKKRQEIIFETIYTEEDYIKDLDLLEN</sequence>
<evidence type="ECO:0000313" key="1">
    <source>
        <dbReference type="EMBL" id="CAG8761511.1"/>
    </source>
</evidence>
<organism evidence="1 2">
    <name type="scientific">Acaulospora colombiana</name>
    <dbReference type="NCBI Taxonomy" id="27376"/>
    <lineage>
        <taxon>Eukaryota</taxon>
        <taxon>Fungi</taxon>
        <taxon>Fungi incertae sedis</taxon>
        <taxon>Mucoromycota</taxon>
        <taxon>Glomeromycotina</taxon>
        <taxon>Glomeromycetes</taxon>
        <taxon>Diversisporales</taxon>
        <taxon>Acaulosporaceae</taxon>
        <taxon>Acaulospora</taxon>
    </lineage>
</organism>
<comment type="caution">
    <text evidence="1">The sequence shown here is derived from an EMBL/GenBank/DDBJ whole genome shotgun (WGS) entry which is preliminary data.</text>
</comment>
<feature type="non-terminal residue" evidence="1">
    <location>
        <position position="160"/>
    </location>
</feature>
<protein>
    <submittedName>
        <fullName evidence="1">7435_t:CDS:1</fullName>
    </submittedName>
</protein>
<reference evidence="1" key="1">
    <citation type="submission" date="2021-06" db="EMBL/GenBank/DDBJ databases">
        <authorList>
            <person name="Kallberg Y."/>
            <person name="Tangrot J."/>
            <person name="Rosling A."/>
        </authorList>
    </citation>
    <scope>NUCLEOTIDE SEQUENCE</scope>
    <source>
        <strain evidence="1">CL356</strain>
    </source>
</reference>
<gene>
    <name evidence="1" type="ORF">ACOLOM_LOCUS13224</name>
</gene>
<dbReference type="EMBL" id="CAJVPT010059166">
    <property type="protein sequence ID" value="CAG8761511.1"/>
    <property type="molecule type" value="Genomic_DNA"/>
</dbReference>
<name>A0ACA9QTD8_9GLOM</name>
<keyword evidence="2" id="KW-1185">Reference proteome</keyword>